<dbReference type="Proteomes" id="UP000183529">
    <property type="component" value="Unassembled WGS sequence"/>
</dbReference>
<evidence type="ECO:0000313" key="6">
    <source>
        <dbReference type="Proteomes" id="UP000183529"/>
    </source>
</evidence>
<dbReference type="InterPro" id="IPR034154">
    <property type="entry name" value="TOPRIM_DnaG/twinkle"/>
</dbReference>
<sequence length="958" mass="103546">MADIPMSEFERTRAALGYIQPDDRETWRKAGMALKAEFGDEGFALWSEWSQQANSYNARDARDAWKSFKGGRITINTLFHLAKAGGFDPRSHKAKPIDPAERKQRDTDRAAREARERELEAQRHAAAAEEAARIWEAAVPASADHPYLVRKGIGPGKLRIYRGDLRIGTASCDGALIIPARDAAGKLWTLEFILEDGQKRYLPNGRKSGSFARGGGEVTDTVLIGEGYATCATLSTVMRAPAACAFDAGNLLAVATAMREQYPNARIVICADDDYRTKGNPGVAKARAAAKAVGGFVAVPDFGDDRPVGATDFNDMAAHFGVEAFAAISACVHAAAPVGALQSAADTTTQPATNAKATKRPKTTQAGDGRSRFRVDGRGVWFEGFDREGNKLPAQWICDPLEIVAETRNDANTEWGVLLEFSDRDGNPKRWAMPRRMLAGDGAEYRAILMDMGLNIDPSSSAKQRLASYIQTARSEDRARCTGRIGWHGDAFVLPDQTIGAGGDLTIFQTDGSIESHFKQRGTLDDWQRELAALCVGNSRLMFCVSAAFAGALLRFSGQGSGGFHLMGNSTVGKTTALRAAASVFGGRDYMRSWRATSNAMESTAAQHSDGLLILDEIGQVEPKEVGDIVYMIGNEQGKGRATRNATAKPVLTWRLLFLSSGEKTLSAIMGEANKMAKAGQDVRLATVPADAGRGYGLFEELHGSASSKELADRVTRAAGLYHGVAALEFIRHVSDHADEMHELVSGMIAPLVTAWVPDGADGQVSRVAQRFALVGAAGEIASAAGCTGWGEGYAIEAAHACFRAWVHERGGVGNAEATAMLRQVRGFLEAHGDARFTWVQRVDDDHAGRTMHRAGFKRSISDDRPVNSDREYVAEYGQKMANADAERSDTEYLILTEPFRKEVCGGFDHRAVARLLADVGALRSEGSGRFDCKVRIGSLGQMRAYRIQSSIFSLDID</sequence>
<feature type="compositionally biased region" description="Basic and acidic residues" evidence="1">
    <location>
        <begin position="89"/>
        <end position="116"/>
    </location>
</feature>
<feature type="domain" description="DUF927" evidence="2">
    <location>
        <begin position="373"/>
        <end position="650"/>
    </location>
</feature>
<gene>
    <name evidence="5" type="ORF">SAMN05216550_108220</name>
</gene>
<feature type="domain" description="Toprim" evidence="4">
    <location>
        <begin position="222"/>
        <end position="317"/>
    </location>
</feature>
<evidence type="ECO:0000313" key="5">
    <source>
        <dbReference type="EMBL" id="SEJ77895.1"/>
    </source>
</evidence>
<dbReference type="InterPro" id="IPR014819">
    <property type="entry name" value="PriCT_2"/>
</dbReference>
<evidence type="ECO:0000259" key="2">
    <source>
        <dbReference type="Pfam" id="PF06048"/>
    </source>
</evidence>
<dbReference type="EMBL" id="FNZM01000008">
    <property type="protein sequence ID" value="SEJ77895.1"/>
    <property type="molecule type" value="Genomic_DNA"/>
</dbReference>
<dbReference type="GO" id="GO:0016817">
    <property type="term" value="F:hydrolase activity, acting on acid anhydrides"/>
    <property type="evidence" value="ECO:0007669"/>
    <property type="project" value="InterPro"/>
</dbReference>
<dbReference type="CDD" id="cd01029">
    <property type="entry name" value="TOPRIM_primases"/>
    <property type="match status" value="1"/>
</dbReference>
<proteinExistence type="predicted"/>
<comment type="caution">
    <text evidence="5">The sequence shown here is derived from an EMBL/GenBank/DDBJ whole genome shotgun (WGS) entry which is preliminary data.</text>
</comment>
<reference evidence="5 6" key="1">
    <citation type="submission" date="2016-10" db="EMBL/GenBank/DDBJ databases">
        <authorList>
            <person name="Varghese N."/>
            <person name="Submissions S."/>
        </authorList>
    </citation>
    <scope>NUCLEOTIDE SEQUENCE [LARGE SCALE GENOMIC DNA]</scope>
    <source>
        <strain evidence="5 6">LMG 22274</strain>
    </source>
</reference>
<dbReference type="InterPro" id="IPR006171">
    <property type="entry name" value="TOPRIM_dom"/>
</dbReference>
<evidence type="ECO:0000256" key="1">
    <source>
        <dbReference type="SAM" id="MobiDB-lite"/>
    </source>
</evidence>
<evidence type="ECO:0000259" key="3">
    <source>
        <dbReference type="Pfam" id="PF08707"/>
    </source>
</evidence>
<dbReference type="Pfam" id="PF08707">
    <property type="entry name" value="PriCT_2"/>
    <property type="match status" value="1"/>
</dbReference>
<dbReference type="Pfam" id="PF06048">
    <property type="entry name" value="DUF927"/>
    <property type="match status" value="1"/>
</dbReference>
<feature type="region of interest" description="Disordered" evidence="1">
    <location>
        <begin position="87"/>
        <end position="116"/>
    </location>
</feature>
<feature type="compositionally biased region" description="Polar residues" evidence="1">
    <location>
        <begin position="344"/>
        <end position="356"/>
    </location>
</feature>
<evidence type="ECO:0000259" key="4">
    <source>
        <dbReference type="Pfam" id="PF13362"/>
    </source>
</evidence>
<protein>
    <submittedName>
        <fullName evidence="5">DNA primase/helicase</fullName>
    </submittedName>
</protein>
<dbReference type="AlphaFoldDB" id="A0AAQ1GGD5"/>
<dbReference type="InterPro" id="IPR009270">
    <property type="entry name" value="DUF927"/>
</dbReference>
<accession>A0AAQ1GGD5</accession>
<name>A0AAQ1GGD5_9BURK</name>
<feature type="domain" description="Primase C-terminal 2" evidence="3">
    <location>
        <begin position="14"/>
        <end position="82"/>
    </location>
</feature>
<dbReference type="Pfam" id="PF13362">
    <property type="entry name" value="Toprim_3"/>
    <property type="match status" value="1"/>
</dbReference>
<organism evidence="5 6">
    <name type="scientific">Paraburkholderia tropica</name>
    <dbReference type="NCBI Taxonomy" id="92647"/>
    <lineage>
        <taxon>Bacteria</taxon>
        <taxon>Pseudomonadati</taxon>
        <taxon>Pseudomonadota</taxon>
        <taxon>Betaproteobacteria</taxon>
        <taxon>Burkholderiales</taxon>
        <taxon>Burkholderiaceae</taxon>
        <taxon>Paraburkholderia</taxon>
    </lineage>
</organism>
<feature type="region of interest" description="Disordered" evidence="1">
    <location>
        <begin position="344"/>
        <end position="370"/>
    </location>
</feature>